<dbReference type="AlphaFoldDB" id="K3WR26"/>
<dbReference type="InterPro" id="IPR016024">
    <property type="entry name" value="ARM-type_fold"/>
</dbReference>
<dbReference type="HOGENOM" id="CLU_066993_0_0_1"/>
<dbReference type="InterPro" id="IPR018556">
    <property type="entry name" value="SPIN90/Ldb17_LRD"/>
</dbReference>
<evidence type="ECO:0000313" key="2">
    <source>
        <dbReference type="EnsemblProtists" id="PYU1_T007420"/>
    </source>
</evidence>
<feature type="domain" description="SPIN90/Ldb17 leucine-rich" evidence="1">
    <location>
        <begin position="201"/>
        <end position="312"/>
    </location>
</feature>
<reference evidence="3" key="1">
    <citation type="journal article" date="2010" name="Genome Biol.">
        <title>Genome sequence of the necrotrophic plant pathogen Pythium ultimum reveals original pathogenicity mechanisms and effector repertoire.</title>
        <authorList>
            <person name="Levesque C.A."/>
            <person name="Brouwer H."/>
            <person name="Cano L."/>
            <person name="Hamilton J.P."/>
            <person name="Holt C."/>
            <person name="Huitema E."/>
            <person name="Raffaele S."/>
            <person name="Robideau G.P."/>
            <person name="Thines M."/>
            <person name="Win J."/>
            <person name="Zerillo M.M."/>
            <person name="Beakes G.W."/>
            <person name="Boore J.L."/>
            <person name="Busam D."/>
            <person name="Dumas B."/>
            <person name="Ferriera S."/>
            <person name="Fuerstenberg S.I."/>
            <person name="Gachon C.M."/>
            <person name="Gaulin E."/>
            <person name="Govers F."/>
            <person name="Grenville-Briggs L."/>
            <person name="Horner N."/>
            <person name="Hostetler J."/>
            <person name="Jiang R.H."/>
            <person name="Johnson J."/>
            <person name="Krajaejun T."/>
            <person name="Lin H."/>
            <person name="Meijer H.J."/>
            <person name="Moore B."/>
            <person name="Morris P."/>
            <person name="Phuntmart V."/>
            <person name="Puiu D."/>
            <person name="Shetty J."/>
            <person name="Stajich J.E."/>
            <person name="Tripathy S."/>
            <person name="Wawra S."/>
            <person name="van West P."/>
            <person name="Whitty B.R."/>
            <person name="Coutinho P.M."/>
            <person name="Henrissat B."/>
            <person name="Martin F."/>
            <person name="Thomas P.D."/>
            <person name="Tyler B.M."/>
            <person name="De Vries R.P."/>
            <person name="Kamoun S."/>
            <person name="Yandell M."/>
            <person name="Tisserat N."/>
            <person name="Buell C.R."/>
        </authorList>
    </citation>
    <scope>NUCLEOTIDE SEQUENCE</scope>
    <source>
        <strain evidence="3">DAOM:BR144</strain>
    </source>
</reference>
<reference evidence="2" key="3">
    <citation type="submission" date="2015-02" db="UniProtKB">
        <authorList>
            <consortium name="EnsemblProtists"/>
        </authorList>
    </citation>
    <scope>IDENTIFICATION</scope>
    <source>
        <strain evidence="2">DAOM BR144</strain>
    </source>
</reference>
<dbReference type="eggNOG" id="ENOG502RY6D">
    <property type="taxonomic scope" value="Eukaryota"/>
</dbReference>
<dbReference type="Pfam" id="PF09431">
    <property type="entry name" value="SPIN90_LRD"/>
    <property type="match status" value="1"/>
</dbReference>
<organism evidence="2 3">
    <name type="scientific">Globisporangium ultimum (strain ATCC 200006 / CBS 805.95 / DAOM BR144)</name>
    <name type="common">Pythium ultimum</name>
    <dbReference type="NCBI Taxonomy" id="431595"/>
    <lineage>
        <taxon>Eukaryota</taxon>
        <taxon>Sar</taxon>
        <taxon>Stramenopiles</taxon>
        <taxon>Oomycota</taxon>
        <taxon>Peronosporomycetes</taxon>
        <taxon>Pythiales</taxon>
        <taxon>Pythiaceae</taxon>
        <taxon>Globisporangium</taxon>
    </lineage>
</organism>
<evidence type="ECO:0000313" key="3">
    <source>
        <dbReference type="Proteomes" id="UP000019132"/>
    </source>
</evidence>
<dbReference type="PANTHER" id="PTHR13357:SF1">
    <property type="entry name" value="NCK-INTERACTING PROTEIN WITH SH3 DOMAIN"/>
    <property type="match status" value="1"/>
</dbReference>
<dbReference type="EnsemblProtists" id="PYU1_T007420">
    <property type="protein sequence ID" value="PYU1_T007420"/>
    <property type="gene ID" value="PYU1_G007404"/>
</dbReference>
<protein>
    <recommendedName>
        <fullName evidence="1">SPIN90/Ldb17 leucine-rich domain-containing protein</fullName>
    </recommendedName>
</protein>
<sequence>MVLRGVIDSPPDQSAALRELDAIEKTLRALDSSGGFGAAAQYERVRDALWELLLDAVCSPLWVRVRAAELLNVCFTVRRELLRVERRNAYWIRSIVSSTCQVLEDCDATERAQAQSLFKWLAFLDNMLLATPSDVFAKVFRHSMYAGMLTKMLRLLSNCSTKVFAATTMCIASFYAHERRVFDQSEVTGDSKQQQPQIKSVLVDQVLAEHREGMQYFGGALLHVINSCGYPCPENRVVHLWNSLQLFGDILAHPQASELVFVNDFKIVIDILIRECSDLPPDDMTRCEYLTLFDRVLGSPLFLRAHLYRKKEILRLLEALLATGAEEDSPLPPHAVTQINELLIQYIDRLD</sequence>
<evidence type="ECO:0000259" key="1">
    <source>
        <dbReference type="Pfam" id="PF09431"/>
    </source>
</evidence>
<name>K3WR26_GLOUD</name>
<dbReference type="OMA" id="YLQAQMY"/>
<dbReference type="STRING" id="431595.K3WR26"/>
<dbReference type="EMBL" id="GL376629">
    <property type="status" value="NOT_ANNOTATED_CDS"/>
    <property type="molecule type" value="Genomic_DNA"/>
</dbReference>
<dbReference type="GO" id="GO:0071933">
    <property type="term" value="F:Arp2/3 complex binding"/>
    <property type="evidence" value="ECO:0007669"/>
    <property type="project" value="TreeGrafter"/>
</dbReference>
<dbReference type="InParanoid" id="K3WR26"/>
<dbReference type="GO" id="GO:0006897">
    <property type="term" value="P:endocytosis"/>
    <property type="evidence" value="ECO:0007669"/>
    <property type="project" value="TreeGrafter"/>
</dbReference>
<keyword evidence="3" id="KW-1185">Reference proteome</keyword>
<dbReference type="Proteomes" id="UP000019132">
    <property type="component" value="Unassembled WGS sequence"/>
</dbReference>
<accession>K3WR26</accession>
<dbReference type="PANTHER" id="PTHR13357">
    <property type="entry name" value="SH3 ADAPTER PROTEIN SPIN90 NCK INTERACTING PROTEIN WITH SH3 DOMAIN"/>
    <property type="match status" value="1"/>
</dbReference>
<dbReference type="SUPFAM" id="SSF48371">
    <property type="entry name" value="ARM repeat"/>
    <property type="match status" value="1"/>
</dbReference>
<reference evidence="3" key="2">
    <citation type="submission" date="2010-04" db="EMBL/GenBank/DDBJ databases">
        <authorList>
            <person name="Buell R."/>
            <person name="Hamilton J."/>
            <person name="Hostetler J."/>
        </authorList>
    </citation>
    <scope>NUCLEOTIDE SEQUENCE [LARGE SCALE GENOMIC DNA]</scope>
    <source>
        <strain evidence="3">DAOM:BR144</strain>
    </source>
</reference>
<dbReference type="InterPro" id="IPR030125">
    <property type="entry name" value="SPIN90/Ldb17"/>
</dbReference>
<dbReference type="VEuPathDB" id="FungiDB:PYU1_G007404"/>
<proteinExistence type="predicted"/>